<keyword evidence="4 5" id="KW-0804">Transcription</keyword>
<dbReference type="PANTHER" id="PTHR12081:SF35">
    <property type="entry name" value="TRANSCRIPTION FACTOR E2F5"/>
    <property type="match status" value="1"/>
</dbReference>
<reference evidence="8" key="3">
    <citation type="submission" date="2025-09" db="UniProtKB">
        <authorList>
            <consortium name="Ensembl"/>
        </authorList>
    </citation>
    <scope>IDENTIFICATION</scope>
</reference>
<keyword evidence="3 5" id="KW-0238">DNA-binding</keyword>
<evidence type="ECO:0000256" key="2">
    <source>
        <dbReference type="ARBA" id="ARBA00023015"/>
    </source>
</evidence>
<reference evidence="8" key="2">
    <citation type="submission" date="2025-08" db="UniProtKB">
        <authorList>
            <consortium name="Ensembl"/>
        </authorList>
    </citation>
    <scope>IDENTIFICATION</scope>
</reference>
<evidence type="ECO:0000256" key="6">
    <source>
        <dbReference type="SAM" id="MobiDB-lite"/>
    </source>
</evidence>
<dbReference type="InterPro" id="IPR037241">
    <property type="entry name" value="E2F-DP_heterodim"/>
</dbReference>
<comment type="similarity">
    <text evidence="1 5">Belongs to the E2F/DP family.</text>
</comment>
<name>A0AAY4B1W7_9TELE</name>
<dbReference type="PANTHER" id="PTHR12081">
    <property type="entry name" value="TRANSCRIPTION FACTOR E2F"/>
    <property type="match status" value="1"/>
</dbReference>
<evidence type="ECO:0000256" key="5">
    <source>
        <dbReference type="RuleBase" id="RU003796"/>
    </source>
</evidence>
<evidence type="ECO:0000313" key="8">
    <source>
        <dbReference type="Ensembl" id="ENSDCDP00010014957.1"/>
    </source>
</evidence>
<dbReference type="SMART" id="SM01372">
    <property type="entry name" value="E2F_TDP"/>
    <property type="match status" value="1"/>
</dbReference>
<keyword evidence="2 5" id="KW-0805">Transcription regulation</keyword>
<dbReference type="Gene3D" id="1.10.10.10">
    <property type="entry name" value="Winged helix-like DNA-binding domain superfamily/Winged helix DNA-binding domain"/>
    <property type="match status" value="1"/>
</dbReference>
<dbReference type="GeneTree" id="ENSGT00940000157353"/>
<dbReference type="Pfam" id="PF02319">
    <property type="entry name" value="WHD_E2F_TDP"/>
    <property type="match status" value="1"/>
</dbReference>
<gene>
    <name evidence="8" type="primary">e2f5</name>
</gene>
<dbReference type="SUPFAM" id="SSF144074">
    <property type="entry name" value="E2F-DP heterodimerization region"/>
    <property type="match status" value="1"/>
</dbReference>
<proteinExistence type="inferred from homology"/>
<evidence type="ECO:0000313" key="9">
    <source>
        <dbReference type="Proteomes" id="UP000694580"/>
    </source>
</evidence>
<evidence type="ECO:0000256" key="1">
    <source>
        <dbReference type="ARBA" id="ARBA00010940"/>
    </source>
</evidence>
<dbReference type="InterPro" id="IPR015633">
    <property type="entry name" value="E2F"/>
</dbReference>
<feature type="domain" description="E2F/DP family winged-helix DNA-binding" evidence="7">
    <location>
        <begin position="39"/>
        <end position="106"/>
    </location>
</feature>
<keyword evidence="9" id="KW-1185">Reference proteome</keyword>
<comment type="subcellular location">
    <subcellularLocation>
        <location evidence="5">Nucleus</location>
    </subcellularLocation>
</comment>
<accession>A0AAY4B1W7</accession>
<dbReference type="GO" id="GO:0090575">
    <property type="term" value="C:RNA polymerase II transcription regulator complex"/>
    <property type="evidence" value="ECO:0007669"/>
    <property type="project" value="TreeGrafter"/>
</dbReference>
<dbReference type="Gene3D" id="6.10.250.540">
    <property type="match status" value="1"/>
</dbReference>
<dbReference type="SUPFAM" id="SSF46785">
    <property type="entry name" value="Winged helix' DNA-binding domain"/>
    <property type="match status" value="1"/>
</dbReference>
<protein>
    <submittedName>
        <fullName evidence="8">E2F transcription factor 5</fullName>
    </submittedName>
</protein>
<feature type="compositionally biased region" description="Low complexity" evidence="6">
    <location>
        <begin position="15"/>
        <end position="25"/>
    </location>
</feature>
<evidence type="ECO:0000259" key="7">
    <source>
        <dbReference type="SMART" id="SM01372"/>
    </source>
</evidence>
<dbReference type="GO" id="GO:0000981">
    <property type="term" value="F:DNA-binding transcription factor activity, RNA polymerase II-specific"/>
    <property type="evidence" value="ECO:0007669"/>
    <property type="project" value="TreeGrafter"/>
</dbReference>
<evidence type="ECO:0000256" key="3">
    <source>
        <dbReference type="ARBA" id="ARBA00023125"/>
    </source>
</evidence>
<feature type="region of interest" description="Disordered" evidence="6">
    <location>
        <begin position="10"/>
        <end position="40"/>
    </location>
</feature>
<dbReference type="GO" id="GO:0000978">
    <property type="term" value="F:RNA polymerase II cis-regulatory region sequence-specific DNA binding"/>
    <property type="evidence" value="ECO:0007669"/>
    <property type="project" value="InterPro"/>
</dbReference>
<dbReference type="Ensembl" id="ENSDCDT00010015757.1">
    <property type="protein sequence ID" value="ENSDCDP00010014957.1"/>
    <property type="gene ID" value="ENSDCDG00010006808.1"/>
</dbReference>
<evidence type="ECO:0000256" key="4">
    <source>
        <dbReference type="ARBA" id="ARBA00023163"/>
    </source>
</evidence>
<dbReference type="Proteomes" id="UP000694580">
    <property type="component" value="Chromosome 4"/>
</dbReference>
<dbReference type="InterPro" id="IPR003316">
    <property type="entry name" value="E2F_WHTH_DNA-bd_dom"/>
</dbReference>
<reference evidence="8 9" key="1">
    <citation type="submission" date="2020-06" db="EMBL/GenBank/DDBJ databases">
        <authorList>
            <consortium name="Wellcome Sanger Institute Data Sharing"/>
        </authorList>
    </citation>
    <scope>NUCLEOTIDE SEQUENCE [LARGE SCALE GENOMIC DNA]</scope>
</reference>
<organism evidence="8 9">
    <name type="scientific">Denticeps clupeoides</name>
    <name type="common">denticle herring</name>
    <dbReference type="NCBI Taxonomy" id="299321"/>
    <lineage>
        <taxon>Eukaryota</taxon>
        <taxon>Metazoa</taxon>
        <taxon>Chordata</taxon>
        <taxon>Craniata</taxon>
        <taxon>Vertebrata</taxon>
        <taxon>Euteleostomi</taxon>
        <taxon>Actinopterygii</taxon>
        <taxon>Neopterygii</taxon>
        <taxon>Teleostei</taxon>
        <taxon>Clupei</taxon>
        <taxon>Clupeiformes</taxon>
        <taxon>Denticipitoidei</taxon>
        <taxon>Denticipitidae</taxon>
        <taxon>Denticeps</taxon>
    </lineage>
</organism>
<keyword evidence="5" id="KW-0539">Nucleus</keyword>
<dbReference type="InterPro" id="IPR036388">
    <property type="entry name" value="WH-like_DNA-bd_sf"/>
</dbReference>
<dbReference type="AlphaFoldDB" id="A0AAY4B1W7"/>
<dbReference type="InterPro" id="IPR036390">
    <property type="entry name" value="WH_DNA-bd_sf"/>
</dbReference>
<sequence length="150" mass="16548">MATVIQRHFRGFKNPPGRGARAAPPSGNSAMAAPPGSSRREKSLGLLTIRFVALLRDAEDGLLDLKTAADTLAVKQKRRIYDITNVLEGPVPPLEPQVALLKAQIGDLDMKERVLDQQKARIQQSIRLLSEDSTCACRPRRVRAARRSTR</sequence>